<evidence type="ECO:0000256" key="1">
    <source>
        <dbReference type="SAM" id="MobiDB-lite"/>
    </source>
</evidence>
<dbReference type="EMBL" id="CAUYUJ010011536">
    <property type="protein sequence ID" value="CAK0831975.1"/>
    <property type="molecule type" value="Genomic_DNA"/>
</dbReference>
<dbReference type="Proteomes" id="UP001189429">
    <property type="component" value="Unassembled WGS sequence"/>
</dbReference>
<sequence length="416" mass="43545">MSFFGRSGSFMASGPRGGFVAGSRGSFAGGGGGGALASGGAYSQLGYSGGGVYPGDGVYPGMGYADADCGNGCGADGCGVGAGGGACCGVGGASCGGGIAGTTMSYVGAGGDYVATTTYQYVGQGAGTFAVVPIPAAGCSVWWLCCLWWLALIPFIFFAGTTTTTTTTTPPIVISTPPPETPPPVVNPTPAPPPPQGPPRICKIYGDPHVTTFDGSHASFYSQGEYWVVKSSTVWIQGRYLPTPVTNGLSVLKEVAIGGPFLEGKNGEKNLLRISALSATFNGVPIIPSFPDAWENRDPMVKVVTDGNGQVMQSSRAGKQLHVVHVDLPLNVHLEINRWNEPGEGDYLNTMITMGMQPNQDGHCGNAQGSRPIRRPLVFFLLRSRLCKRMMMMIMMMMMRMRMRMRIGPERGGPRI</sequence>
<name>A0ABN9SJR3_9DINO</name>
<gene>
    <name evidence="2" type="ORF">PCOR1329_LOCUS30178</name>
</gene>
<evidence type="ECO:0008006" key="4">
    <source>
        <dbReference type="Google" id="ProtNLM"/>
    </source>
</evidence>
<organism evidence="2 3">
    <name type="scientific">Prorocentrum cordatum</name>
    <dbReference type="NCBI Taxonomy" id="2364126"/>
    <lineage>
        <taxon>Eukaryota</taxon>
        <taxon>Sar</taxon>
        <taxon>Alveolata</taxon>
        <taxon>Dinophyceae</taxon>
        <taxon>Prorocentrales</taxon>
        <taxon>Prorocentraceae</taxon>
        <taxon>Prorocentrum</taxon>
    </lineage>
</organism>
<evidence type="ECO:0000313" key="2">
    <source>
        <dbReference type="EMBL" id="CAK0831975.1"/>
    </source>
</evidence>
<proteinExistence type="predicted"/>
<keyword evidence="3" id="KW-1185">Reference proteome</keyword>
<evidence type="ECO:0000313" key="3">
    <source>
        <dbReference type="Proteomes" id="UP001189429"/>
    </source>
</evidence>
<accession>A0ABN9SJR3</accession>
<reference evidence="2" key="1">
    <citation type="submission" date="2023-10" db="EMBL/GenBank/DDBJ databases">
        <authorList>
            <person name="Chen Y."/>
            <person name="Shah S."/>
            <person name="Dougan E. K."/>
            <person name="Thang M."/>
            <person name="Chan C."/>
        </authorList>
    </citation>
    <scope>NUCLEOTIDE SEQUENCE [LARGE SCALE GENOMIC DNA]</scope>
</reference>
<comment type="caution">
    <text evidence="2">The sequence shown here is derived from an EMBL/GenBank/DDBJ whole genome shotgun (WGS) entry which is preliminary data.</text>
</comment>
<protein>
    <recommendedName>
        <fullName evidence="4">Beta-galactosidase</fullName>
    </recommendedName>
</protein>
<feature type="region of interest" description="Disordered" evidence="1">
    <location>
        <begin position="168"/>
        <end position="199"/>
    </location>
</feature>
<feature type="compositionally biased region" description="Pro residues" evidence="1">
    <location>
        <begin position="176"/>
        <end position="198"/>
    </location>
</feature>